<evidence type="ECO:0000256" key="12">
    <source>
        <dbReference type="SAM" id="Phobius"/>
    </source>
</evidence>
<evidence type="ECO:0000256" key="8">
    <source>
        <dbReference type="ARBA" id="ARBA00022741"/>
    </source>
</evidence>
<sequence>MLRGISRSSITVLRFSALVILLLAGYILITQHSQPRPPRLDTILQSTNSEGCLDFLTGEKVVVSVKTGATEAAEKIPPLMQTSLRCAQHVLLFSDLAQDIESYKIHDALDTVSPSIVDNNPDFKFYRDLKSLWEKQRDVSAMKGAKSPEDSGQNAAWNLDKYKFLHVMEKSWAMKPDMEWYILIDADSYIFWSNMLVWLQTMDPSKKSYFGSEVNVGGHRFAHGGSGIVMSGAAVKELVVKNRGVAEAWDGMIRERDMCCGDLVLGVVFQELGIGLKDVWPLMSGESPWSLPVGRGTSEYGCRPMLTLHHLSPGDMRALSGFERLRLGSSDPLTHRELFMKYLMPQIEFQLPRENWDNLASDPGEFGKTGGVSANAATFTECAQACEADSNCFQYTHHGSTCHIGMSVRLGHEREADEDGMWESGWNLTRLGEWMASQPPCDQIMFPAQDS</sequence>
<dbReference type="OrthoDB" id="414175at2759"/>
<name>A0A2J6PP72_9HELO</name>
<organism evidence="14 15">
    <name type="scientific">Hyaloscypha hepaticicola</name>
    <dbReference type="NCBI Taxonomy" id="2082293"/>
    <lineage>
        <taxon>Eukaryota</taxon>
        <taxon>Fungi</taxon>
        <taxon>Dikarya</taxon>
        <taxon>Ascomycota</taxon>
        <taxon>Pezizomycotina</taxon>
        <taxon>Leotiomycetes</taxon>
        <taxon>Helotiales</taxon>
        <taxon>Hyaloscyphaceae</taxon>
        <taxon>Hyaloscypha</taxon>
    </lineage>
</organism>
<comment type="pathway">
    <text evidence="2">Protein modification; protein glycosylation.</text>
</comment>
<proteinExistence type="inferred from homology"/>
<gene>
    <name evidence="14" type="ORF">NA56DRAFT_663666</name>
</gene>
<dbReference type="AlphaFoldDB" id="A0A2J6PP72"/>
<accession>A0A2J6PP72</accession>
<keyword evidence="5" id="KW-0328">Glycosyltransferase</keyword>
<evidence type="ECO:0000256" key="3">
    <source>
        <dbReference type="ARBA" id="ARBA00006462"/>
    </source>
</evidence>
<dbReference type="EC" id="2.4.1.122" evidence="4"/>
<comment type="similarity">
    <text evidence="3">Belongs to the glycosyltransferase 31 family. Beta3-Gal-T subfamily.</text>
</comment>
<evidence type="ECO:0000256" key="2">
    <source>
        <dbReference type="ARBA" id="ARBA00004922"/>
    </source>
</evidence>
<keyword evidence="15" id="KW-1185">Reference proteome</keyword>
<dbReference type="PANTHER" id="PTHR23033:SF40">
    <property type="entry name" value="APPLE DOMAIN-CONTAINING PROTEIN"/>
    <property type="match status" value="1"/>
</dbReference>
<dbReference type="Gene3D" id="3.90.550.50">
    <property type="match status" value="1"/>
</dbReference>
<evidence type="ECO:0000313" key="15">
    <source>
        <dbReference type="Proteomes" id="UP000235672"/>
    </source>
</evidence>
<reference evidence="14 15" key="1">
    <citation type="submission" date="2016-05" db="EMBL/GenBank/DDBJ databases">
        <title>A degradative enzymes factory behind the ericoid mycorrhizal symbiosis.</title>
        <authorList>
            <consortium name="DOE Joint Genome Institute"/>
            <person name="Martino E."/>
            <person name="Morin E."/>
            <person name="Grelet G."/>
            <person name="Kuo A."/>
            <person name="Kohler A."/>
            <person name="Daghino S."/>
            <person name="Barry K."/>
            <person name="Choi C."/>
            <person name="Cichocki N."/>
            <person name="Clum A."/>
            <person name="Copeland A."/>
            <person name="Hainaut M."/>
            <person name="Haridas S."/>
            <person name="Labutti K."/>
            <person name="Lindquist E."/>
            <person name="Lipzen A."/>
            <person name="Khouja H.-R."/>
            <person name="Murat C."/>
            <person name="Ohm R."/>
            <person name="Olson A."/>
            <person name="Spatafora J."/>
            <person name="Veneault-Fourrey C."/>
            <person name="Henrissat B."/>
            <person name="Grigoriev I."/>
            <person name="Martin F."/>
            <person name="Perotto S."/>
        </authorList>
    </citation>
    <scope>NUCLEOTIDE SEQUENCE [LARGE SCALE GENOMIC DNA]</scope>
    <source>
        <strain evidence="14 15">UAMH 7357</strain>
    </source>
</reference>
<evidence type="ECO:0000256" key="9">
    <source>
        <dbReference type="ARBA" id="ARBA00022968"/>
    </source>
</evidence>
<evidence type="ECO:0000313" key="14">
    <source>
        <dbReference type="EMBL" id="PMD15706.1"/>
    </source>
</evidence>
<dbReference type="Pfam" id="PF02434">
    <property type="entry name" value="Fringe"/>
    <property type="match status" value="1"/>
</dbReference>
<dbReference type="InterPro" id="IPR003378">
    <property type="entry name" value="Fringe-like_glycosylTrfase"/>
</dbReference>
<dbReference type="SUPFAM" id="SSF57414">
    <property type="entry name" value="Hairpin loop containing domain-like"/>
    <property type="match status" value="1"/>
</dbReference>
<keyword evidence="10 12" id="KW-1133">Transmembrane helix</keyword>
<keyword evidence="6 14" id="KW-0808">Transferase</keyword>
<protein>
    <recommendedName>
        <fullName evidence="4">N-acetylgalactosaminide beta-1,3-galactosyltransferase</fullName>
        <ecNumber evidence="4">2.4.1.122</ecNumber>
    </recommendedName>
</protein>
<dbReference type="Proteomes" id="UP000235672">
    <property type="component" value="Unassembled WGS sequence"/>
</dbReference>
<keyword evidence="8" id="KW-0547">Nucleotide-binding</keyword>
<evidence type="ECO:0000256" key="4">
    <source>
        <dbReference type="ARBA" id="ARBA00012557"/>
    </source>
</evidence>
<keyword evidence="7 12" id="KW-0812">Transmembrane</keyword>
<comment type="subcellular location">
    <subcellularLocation>
        <location evidence="1">Membrane</location>
        <topology evidence="1">Single-pass type II membrane protein</topology>
    </subcellularLocation>
</comment>
<evidence type="ECO:0000256" key="11">
    <source>
        <dbReference type="ARBA" id="ARBA00023136"/>
    </source>
</evidence>
<evidence type="ECO:0000256" key="6">
    <source>
        <dbReference type="ARBA" id="ARBA00022679"/>
    </source>
</evidence>
<dbReference type="GO" id="GO:0016020">
    <property type="term" value="C:membrane"/>
    <property type="evidence" value="ECO:0007669"/>
    <property type="project" value="UniProtKB-SubCell"/>
</dbReference>
<evidence type="ECO:0000256" key="7">
    <source>
        <dbReference type="ARBA" id="ARBA00022692"/>
    </source>
</evidence>
<feature type="transmembrane region" description="Helical" evidence="12">
    <location>
        <begin position="12"/>
        <end position="29"/>
    </location>
</feature>
<dbReference type="EMBL" id="KZ613511">
    <property type="protein sequence ID" value="PMD15706.1"/>
    <property type="molecule type" value="Genomic_DNA"/>
</dbReference>
<dbReference type="InterPro" id="IPR026050">
    <property type="entry name" value="C1GALT1/C1GALT1_chp1"/>
</dbReference>
<dbReference type="GO" id="GO:0000166">
    <property type="term" value="F:nucleotide binding"/>
    <property type="evidence" value="ECO:0007669"/>
    <property type="project" value="UniProtKB-KW"/>
</dbReference>
<feature type="domain" description="Fringe-like glycosyltransferase" evidence="13">
    <location>
        <begin position="165"/>
        <end position="276"/>
    </location>
</feature>
<evidence type="ECO:0000259" key="13">
    <source>
        <dbReference type="Pfam" id="PF02434"/>
    </source>
</evidence>
<dbReference type="GO" id="GO:0016263">
    <property type="term" value="F:glycoprotein-N-acetylgalactosamine 3-beta-galactosyltransferase activity"/>
    <property type="evidence" value="ECO:0007669"/>
    <property type="project" value="UniProtKB-EC"/>
</dbReference>
<keyword evidence="9" id="KW-0735">Signal-anchor</keyword>
<keyword evidence="11 12" id="KW-0472">Membrane</keyword>
<dbReference type="STRING" id="1745343.A0A2J6PP72"/>
<evidence type="ECO:0000256" key="10">
    <source>
        <dbReference type="ARBA" id="ARBA00022989"/>
    </source>
</evidence>
<dbReference type="PANTHER" id="PTHR23033">
    <property type="entry name" value="BETA1,3-GALACTOSYLTRANSFERASE"/>
    <property type="match status" value="1"/>
</dbReference>
<evidence type="ECO:0000256" key="1">
    <source>
        <dbReference type="ARBA" id="ARBA00004606"/>
    </source>
</evidence>
<evidence type="ECO:0000256" key="5">
    <source>
        <dbReference type="ARBA" id="ARBA00022676"/>
    </source>
</evidence>